<evidence type="ECO:0000256" key="2">
    <source>
        <dbReference type="ARBA" id="ARBA00022729"/>
    </source>
</evidence>
<evidence type="ECO:0000256" key="1">
    <source>
        <dbReference type="ARBA" id="ARBA00005382"/>
    </source>
</evidence>
<sequence>MNVTKYTTNDFGFLRPETVFSAGSECGAAQEIVAEKTPFNVCKGFGVALTGASCYMLAQMEKGERRKLLESIYGKDGLNLSVARLAIGSCDYSAEIYTYDDCPGDTELKHFSIERDRNYILPMIKEILEIRPDLYIFASPWSPPGWMKTGGFICGGYMRTKYIDVFADYVIKYLKAYGAEGIHISAVTPQNEPDVDQYGKFPACIWNPDQEAQYIFTLSEKLKKENMDVDIWFHDHNFNGWRRVNWMLEEYPKLTECCSSAAFHYYNGCIEMIDRIKKEHPEIRFQFTEGGPRLKDCFDTDWCKWSAMMVKALNHGCETFTGWNLMLDEEGRPNVGHCYCAGLVKMNRSTKELSYSGQYRAFSHLAHFTQNGAKIYRSAPSNEGWEMGAFRDMKFETVSCVAENPDGSRIIHVVNPNDEKHQYQYFYEGKWWYFDVMENSVATVVFKK</sequence>
<dbReference type="GO" id="GO:0004348">
    <property type="term" value="F:glucosylceramidase activity"/>
    <property type="evidence" value="ECO:0007669"/>
    <property type="project" value="InterPro"/>
</dbReference>
<dbReference type="SUPFAM" id="SSF51445">
    <property type="entry name" value="(Trans)glycosidases"/>
    <property type="match status" value="1"/>
</dbReference>
<proteinExistence type="inferred from homology"/>
<reference evidence="6" key="1">
    <citation type="submission" date="2020-08" db="EMBL/GenBank/DDBJ databases">
        <title>Genome public.</title>
        <authorList>
            <person name="Liu C."/>
            <person name="Sun Q."/>
        </authorList>
    </citation>
    <scope>NUCLEOTIDE SEQUENCE</scope>
    <source>
        <strain evidence="6">NSJ-50</strain>
    </source>
</reference>
<accession>A0A926F4Q0</accession>
<dbReference type="Proteomes" id="UP000647416">
    <property type="component" value="Unassembled WGS sequence"/>
</dbReference>
<dbReference type="InterPro" id="IPR013780">
    <property type="entry name" value="Glyco_hydro_b"/>
</dbReference>
<dbReference type="PANTHER" id="PTHR11069">
    <property type="entry name" value="GLUCOSYLCERAMIDASE"/>
    <property type="match status" value="1"/>
</dbReference>
<dbReference type="Pfam" id="PF02055">
    <property type="entry name" value="Glyco_hydro_30"/>
    <property type="match status" value="1"/>
</dbReference>
<evidence type="ECO:0000256" key="3">
    <source>
        <dbReference type="ARBA" id="ARBA00022801"/>
    </source>
</evidence>
<dbReference type="Gene3D" id="2.60.40.1180">
    <property type="entry name" value="Golgi alpha-mannosidase II"/>
    <property type="match status" value="1"/>
</dbReference>
<dbReference type="PRINTS" id="PR00843">
    <property type="entry name" value="GLHYDRLASE30"/>
</dbReference>
<dbReference type="AlphaFoldDB" id="A0A926F4Q0"/>
<evidence type="ECO:0000259" key="5">
    <source>
        <dbReference type="Pfam" id="PF02055"/>
    </source>
</evidence>
<protein>
    <recommendedName>
        <fullName evidence="5">Glycosyl hydrolase family 30 TIM-barrel domain-containing protein</fullName>
    </recommendedName>
</protein>
<dbReference type="GO" id="GO:0006680">
    <property type="term" value="P:glucosylceramide catabolic process"/>
    <property type="evidence" value="ECO:0007669"/>
    <property type="project" value="TreeGrafter"/>
</dbReference>
<comment type="similarity">
    <text evidence="1 4">Belongs to the glycosyl hydrolase 30 family.</text>
</comment>
<dbReference type="EMBL" id="JACRTE010000002">
    <property type="protein sequence ID" value="MBC8595698.1"/>
    <property type="molecule type" value="Genomic_DNA"/>
</dbReference>
<name>A0A926F4Q0_9FIRM</name>
<evidence type="ECO:0000256" key="4">
    <source>
        <dbReference type="RuleBase" id="RU361188"/>
    </source>
</evidence>
<keyword evidence="7" id="KW-1185">Reference proteome</keyword>
<dbReference type="InterPro" id="IPR017853">
    <property type="entry name" value="GH"/>
</dbReference>
<dbReference type="Gene3D" id="3.20.20.80">
    <property type="entry name" value="Glycosidases"/>
    <property type="match status" value="1"/>
</dbReference>
<feature type="domain" description="Glycosyl hydrolase family 30 TIM-barrel" evidence="5">
    <location>
        <begin position="43"/>
        <end position="369"/>
    </location>
</feature>
<dbReference type="InterPro" id="IPR033453">
    <property type="entry name" value="Glyco_hydro_30_TIM-barrel"/>
</dbReference>
<organism evidence="6 7">
    <name type="scientific">Qingrenia yutianensis</name>
    <dbReference type="NCBI Taxonomy" id="2763676"/>
    <lineage>
        <taxon>Bacteria</taxon>
        <taxon>Bacillati</taxon>
        <taxon>Bacillota</taxon>
        <taxon>Clostridia</taxon>
        <taxon>Eubacteriales</taxon>
        <taxon>Oscillospiraceae</taxon>
        <taxon>Qingrenia</taxon>
    </lineage>
</organism>
<dbReference type="GO" id="GO:0016020">
    <property type="term" value="C:membrane"/>
    <property type="evidence" value="ECO:0007669"/>
    <property type="project" value="GOC"/>
</dbReference>
<keyword evidence="3 4" id="KW-0378">Hydrolase</keyword>
<gene>
    <name evidence="6" type="ORF">H8706_02270</name>
</gene>
<dbReference type="InterPro" id="IPR001139">
    <property type="entry name" value="Glyco_hydro_30"/>
</dbReference>
<keyword evidence="4" id="KW-0326">Glycosidase</keyword>
<keyword evidence="2" id="KW-0732">Signal</keyword>
<evidence type="ECO:0000313" key="7">
    <source>
        <dbReference type="Proteomes" id="UP000647416"/>
    </source>
</evidence>
<dbReference type="RefSeq" id="WP_262431344.1">
    <property type="nucleotide sequence ID" value="NZ_JACRTE010000002.1"/>
</dbReference>
<comment type="caution">
    <text evidence="6">The sequence shown here is derived from an EMBL/GenBank/DDBJ whole genome shotgun (WGS) entry which is preliminary data.</text>
</comment>
<dbReference type="PANTHER" id="PTHR11069:SF23">
    <property type="entry name" value="LYSOSOMAL ACID GLUCOSYLCERAMIDASE"/>
    <property type="match status" value="1"/>
</dbReference>
<evidence type="ECO:0000313" key="6">
    <source>
        <dbReference type="EMBL" id="MBC8595698.1"/>
    </source>
</evidence>